<sequence>MPFKSKQGKLFGNRPSKSELDTRSDINSTDGTYNVKCFGAKGDGTSDDWEALQEAVDVIYRQPGGGALFFPPGLYRISRPLEVPDTDNAVSWIGHSSKSTVIAPSEPMDYLVRMRGEGGKVEGIKFRGTDPLNGYAQNAKVCMLATNIRDKAFSNAAFVWGAVHGLQITGEGNNNLCVFDRLCVFSQNGTVAKGTDGSGSADTVQFRDFNPVRNDVHVGAYLKIGSGEGSVYHIDAVTSDRITISPDLKEPLDEGSEYAIHIGCGLQTDRGSDNNVYGIYDCHFVGNAGAGLMVRGLYGHHIQGGNFDSNGITGIHIGSGMINTTPAYSNTINHSYFEANGYANVILDYPSGLTVLDPLLAEPVDGTAGDVASITSLRGYYFDFDSTSISYNGRQYGYVAETDCSSSSYQMEGTSQLAIDRPAGARSPAVIQLPPVPPHQFGEKLEIFVEDSGGQPVHLVCEHAGVNKLPGERGIVVPGGIGFVITVFYSPRNSSWMVSHTLPVQL</sequence>
<dbReference type="InterPro" id="IPR024535">
    <property type="entry name" value="RHGA/B-epi-like_pectate_lyase"/>
</dbReference>
<evidence type="ECO:0000259" key="2">
    <source>
        <dbReference type="Pfam" id="PF12708"/>
    </source>
</evidence>
<keyword evidence="4" id="KW-1185">Reference proteome</keyword>
<gene>
    <name evidence="3" type="ORF">HF394_02275</name>
</gene>
<evidence type="ECO:0000313" key="3">
    <source>
        <dbReference type="EMBL" id="QKX49500.1"/>
    </source>
</evidence>
<dbReference type="AlphaFoldDB" id="A0A7H8Q6P0"/>
<proteinExistence type="predicted"/>
<dbReference type="Pfam" id="PF12708">
    <property type="entry name" value="Pect-lyase_RHGA_epim"/>
    <property type="match status" value="1"/>
</dbReference>
<protein>
    <recommendedName>
        <fullName evidence="2">Rhamnogalacturonase A/B/Epimerase-like pectate lyase domain-containing protein</fullName>
    </recommendedName>
</protein>
<dbReference type="Proteomes" id="UP000509222">
    <property type="component" value="Chromosome"/>
</dbReference>
<dbReference type="EMBL" id="CP051177">
    <property type="protein sequence ID" value="QKX49500.1"/>
    <property type="molecule type" value="Genomic_DNA"/>
</dbReference>
<feature type="region of interest" description="Disordered" evidence="1">
    <location>
        <begin position="1"/>
        <end position="26"/>
    </location>
</feature>
<dbReference type="RefSeq" id="WP_176293976.1">
    <property type="nucleotide sequence ID" value="NZ_CP051177.1"/>
</dbReference>
<dbReference type="SUPFAM" id="SSF51126">
    <property type="entry name" value="Pectin lyase-like"/>
    <property type="match status" value="1"/>
</dbReference>
<reference evidence="4" key="1">
    <citation type="submission" date="2020-06" db="EMBL/GenBank/DDBJ databases">
        <title>Isolation of Planomicrobium glaciei.</title>
        <authorList>
            <person name="Malisova L."/>
            <person name="Safrankova R."/>
            <person name="Jakubu V."/>
            <person name="Spanelova P."/>
        </authorList>
    </citation>
    <scope>NUCLEOTIDE SEQUENCE [LARGE SCALE GENOMIC DNA]</scope>
    <source>
        <strain evidence="4">NRL-ATB46093</strain>
    </source>
</reference>
<accession>A0A7H8Q6P0</accession>
<evidence type="ECO:0000313" key="4">
    <source>
        <dbReference type="Proteomes" id="UP000509222"/>
    </source>
</evidence>
<name>A0A7H8Q6P0_9BACL</name>
<dbReference type="Gene3D" id="2.160.20.10">
    <property type="entry name" value="Single-stranded right-handed beta-helix, Pectin lyase-like"/>
    <property type="match status" value="1"/>
</dbReference>
<organism evidence="3 4">
    <name type="scientific">Planococcus glaciei</name>
    <dbReference type="NCBI Taxonomy" id="459472"/>
    <lineage>
        <taxon>Bacteria</taxon>
        <taxon>Bacillati</taxon>
        <taxon>Bacillota</taxon>
        <taxon>Bacilli</taxon>
        <taxon>Bacillales</taxon>
        <taxon>Caryophanaceae</taxon>
        <taxon>Planococcus</taxon>
    </lineage>
</organism>
<feature type="domain" description="Rhamnogalacturonase A/B/Epimerase-like pectate lyase" evidence="2">
    <location>
        <begin position="34"/>
        <end position="102"/>
    </location>
</feature>
<dbReference type="InterPro" id="IPR012334">
    <property type="entry name" value="Pectin_lyas_fold"/>
</dbReference>
<evidence type="ECO:0000256" key="1">
    <source>
        <dbReference type="SAM" id="MobiDB-lite"/>
    </source>
</evidence>
<dbReference type="InterPro" id="IPR011050">
    <property type="entry name" value="Pectin_lyase_fold/virulence"/>
</dbReference>